<gene>
    <name evidence="2" type="ORF">GRI44_05880</name>
</gene>
<dbReference type="AlphaFoldDB" id="A0A6L7GH56"/>
<reference evidence="2 3" key="1">
    <citation type="submission" date="2019-12" db="EMBL/GenBank/DDBJ databases">
        <title>Genomic-based taxomic classification of the family Erythrobacteraceae.</title>
        <authorList>
            <person name="Xu L."/>
        </authorList>
    </citation>
    <scope>NUCLEOTIDE SEQUENCE [LARGE SCALE GENOMIC DNA]</scope>
    <source>
        <strain evidence="2 3">KCTC 52259</strain>
    </source>
</reference>
<dbReference type="OrthoDB" id="8909581at2"/>
<evidence type="ECO:0000313" key="3">
    <source>
        <dbReference type="Proteomes" id="UP000473531"/>
    </source>
</evidence>
<feature type="domain" description="DUF1330" evidence="1">
    <location>
        <begin position="50"/>
        <end position="123"/>
    </location>
</feature>
<accession>A0A6L7GH56</accession>
<evidence type="ECO:0000259" key="1">
    <source>
        <dbReference type="Pfam" id="PF07045"/>
    </source>
</evidence>
<dbReference type="EMBL" id="WTYU01000001">
    <property type="protein sequence ID" value="MXP14278.1"/>
    <property type="molecule type" value="Genomic_DNA"/>
</dbReference>
<organism evidence="2 3">
    <name type="scientific">Allopontixanthobacter confluentis</name>
    <dbReference type="NCBI Taxonomy" id="1849021"/>
    <lineage>
        <taxon>Bacteria</taxon>
        <taxon>Pseudomonadati</taxon>
        <taxon>Pseudomonadota</taxon>
        <taxon>Alphaproteobacteria</taxon>
        <taxon>Sphingomonadales</taxon>
        <taxon>Erythrobacteraceae</taxon>
        <taxon>Allopontixanthobacter</taxon>
    </lineage>
</organism>
<dbReference type="InterPro" id="IPR010753">
    <property type="entry name" value="DUF1330"/>
</dbReference>
<dbReference type="Gene3D" id="3.30.70.100">
    <property type="match status" value="1"/>
</dbReference>
<dbReference type="Pfam" id="PF07045">
    <property type="entry name" value="DUF1330"/>
    <property type="match status" value="1"/>
</dbReference>
<dbReference type="PANTHER" id="PTHR40257">
    <property type="match status" value="1"/>
</dbReference>
<keyword evidence="3" id="KW-1185">Reference proteome</keyword>
<proteinExistence type="predicted"/>
<dbReference type="InterPro" id="IPR011008">
    <property type="entry name" value="Dimeric_a/b-barrel"/>
</dbReference>
<evidence type="ECO:0000313" key="2">
    <source>
        <dbReference type="EMBL" id="MXP14278.1"/>
    </source>
</evidence>
<comment type="caution">
    <text evidence="2">The sequence shown here is derived from an EMBL/GenBank/DDBJ whole genome shotgun (WGS) entry which is preliminary data.</text>
</comment>
<name>A0A6L7GH56_9SPHN</name>
<protein>
    <submittedName>
        <fullName evidence="2">DUF1330 domain-containing protein</fullName>
    </submittedName>
</protein>
<dbReference type="RefSeq" id="WP_160601315.1">
    <property type="nucleotide sequence ID" value="NZ_WTYU01000001.1"/>
</dbReference>
<dbReference type="Proteomes" id="UP000473531">
    <property type="component" value="Unassembled WGS sequence"/>
</dbReference>
<dbReference type="PANTHER" id="PTHR40257:SF1">
    <property type="entry name" value="DUF1330 DOMAIN-CONTAINING PROTEIN"/>
    <property type="match status" value="1"/>
</dbReference>
<dbReference type="SUPFAM" id="SSF54909">
    <property type="entry name" value="Dimeric alpha+beta barrel"/>
    <property type="match status" value="1"/>
</dbReference>
<sequence length="142" mass="15880">MHYINPTREAFDFFKSLPRDRPIHMLNLLQYRDVAEYPDDHVNAGKGWTGQRAYEEYGATSGPIFQRVGGTIVWRGAWEAMVTGPADKQWDDAFVAQYPHAGAFLEMITDPQYQEAVVNRGAAILDSRLIRFAPGAAGDGFG</sequence>